<dbReference type="AlphaFoldDB" id="A0A9P6CZE1"/>
<evidence type="ECO:0000313" key="7">
    <source>
        <dbReference type="Proteomes" id="UP000807469"/>
    </source>
</evidence>
<gene>
    <name evidence="6" type="ORF">BDN70DRAFT_917280</name>
</gene>
<accession>A0A9P6CZE1</accession>
<dbReference type="OrthoDB" id="2824457at2759"/>
<keyword evidence="7" id="KW-1185">Reference proteome</keyword>
<evidence type="ECO:0000256" key="2">
    <source>
        <dbReference type="ARBA" id="ARBA00022771"/>
    </source>
</evidence>
<keyword evidence="3" id="KW-0862">Zinc</keyword>
<evidence type="ECO:0000313" key="6">
    <source>
        <dbReference type="EMBL" id="KAF9485122.1"/>
    </source>
</evidence>
<organism evidence="6 7">
    <name type="scientific">Pholiota conissans</name>
    <dbReference type="NCBI Taxonomy" id="109636"/>
    <lineage>
        <taxon>Eukaryota</taxon>
        <taxon>Fungi</taxon>
        <taxon>Dikarya</taxon>
        <taxon>Basidiomycota</taxon>
        <taxon>Agaricomycotina</taxon>
        <taxon>Agaricomycetes</taxon>
        <taxon>Agaricomycetidae</taxon>
        <taxon>Agaricales</taxon>
        <taxon>Agaricineae</taxon>
        <taxon>Strophariaceae</taxon>
        <taxon>Pholiota</taxon>
    </lineage>
</organism>
<evidence type="ECO:0000259" key="5">
    <source>
        <dbReference type="PROSITE" id="PS50865"/>
    </source>
</evidence>
<dbReference type="InterPro" id="IPR002893">
    <property type="entry name" value="Znf_MYND"/>
</dbReference>
<dbReference type="SUPFAM" id="SSF144232">
    <property type="entry name" value="HIT/MYND zinc finger-like"/>
    <property type="match status" value="1"/>
</dbReference>
<proteinExistence type="predicted"/>
<dbReference type="Proteomes" id="UP000807469">
    <property type="component" value="Unassembled WGS sequence"/>
</dbReference>
<evidence type="ECO:0000256" key="1">
    <source>
        <dbReference type="ARBA" id="ARBA00022723"/>
    </source>
</evidence>
<evidence type="ECO:0000256" key="3">
    <source>
        <dbReference type="ARBA" id="ARBA00022833"/>
    </source>
</evidence>
<dbReference type="EMBL" id="MU155138">
    <property type="protein sequence ID" value="KAF9485122.1"/>
    <property type="molecule type" value="Genomic_DNA"/>
</dbReference>
<keyword evidence="1" id="KW-0479">Metal-binding</keyword>
<dbReference type="Gene3D" id="6.10.140.2220">
    <property type="match status" value="1"/>
</dbReference>
<name>A0A9P6CZE1_9AGAR</name>
<feature type="domain" description="MYND-type" evidence="5">
    <location>
        <begin position="55"/>
        <end position="96"/>
    </location>
</feature>
<dbReference type="Pfam" id="PF01753">
    <property type="entry name" value="zf-MYND"/>
    <property type="match status" value="1"/>
</dbReference>
<dbReference type="PROSITE" id="PS50865">
    <property type="entry name" value="ZF_MYND_2"/>
    <property type="match status" value="1"/>
</dbReference>
<dbReference type="InterPro" id="IPR058518">
    <property type="entry name" value="DUF8205"/>
</dbReference>
<keyword evidence="2 4" id="KW-0863">Zinc-finger</keyword>
<protein>
    <recommendedName>
        <fullName evidence="5">MYND-type domain-containing protein</fullName>
    </recommendedName>
</protein>
<reference evidence="6" key="1">
    <citation type="submission" date="2020-11" db="EMBL/GenBank/DDBJ databases">
        <authorList>
            <consortium name="DOE Joint Genome Institute"/>
            <person name="Ahrendt S."/>
            <person name="Riley R."/>
            <person name="Andreopoulos W."/>
            <person name="Labutti K."/>
            <person name="Pangilinan J."/>
            <person name="Ruiz-Duenas F.J."/>
            <person name="Barrasa J.M."/>
            <person name="Sanchez-Garcia M."/>
            <person name="Camarero S."/>
            <person name="Miyauchi S."/>
            <person name="Serrano A."/>
            <person name="Linde D."/>
            <person name="Babiker R."/>
            <person name="Drula E."/>
            <person name="Ayuso-Fernandez I."/>
            <person name="Pacheco R."/>
            <person name="Padilla G."/>
            <person name="Ferreira P."/>
            <person name="Barriuso J."/>
            <person name="Kellner H."/>
            <person name="Castanera R."/>
            <person name="Alfaro M."/>
            <person name="Ramirez L."/>
            <person name="Pisabarro A.G."/>
            <person name="Kuo A."/>
            <person name="Tritt A."/>
            <person name="Lipzen A."/>
            <person name="He G."/>
            <person name="Yan M."/>
            <person name="Ng V."/>
            <person name="Cullen D."/>
            <person name="Martin F."/>
            <person name="Rosso M.-N."/>
            <person name="Henrissat B."/>
            <person name="Hibbett D."/>
            <person name="Martinez A.T."/>
            <person name="Grigoriev I.V."/>
        </authorList>
    </citation>
    <scope>NUCLEOTIDE SEQUENCE</scope>
    <source>
        <strain evidence="6">CIRM-BRFM 674</strain>
    </source>
</reference>
<comment type="caution">
    <text evidence="6">The sequence shown here is derived from an EMBL/GenBank/DDBJ whole genome shotgun (WGS) entry which is preliminary data.</text>
</comment>
<evidence type="ECO:0000256" key="4">
    <source>
        <dbReference type="PROSITE-ProRule" id="PRU00134"/>
    </source>
</evidence>
<dbReference type="Pfam" id="PF26632">
    <property type="entry name" value="DUF8205"/>
    <property type="match status" value="1"/>
</dbReference>
<sequence length="345" mass="38679">MAGSRREIKRRIEIAGSVTMMHPEWETAADASGVPWSNQTAKDIKEKRRGAHRICTACQGTETEDNFYKVCSRCKNRFYCSRECQTRDWPEHKEICHATTRQKRFEKLVTSLLANVDLMAYLKIAVVLSLKLLDAIPISEPWSLLVRLGIEPENILDFARLRGDIDPVGTSEPLESKKMKGMLQINAICPCTPDFLDKETKIAIAQPKRTAADAVGFNWESPVGVMVFVLGDSRTVLQVPILIATPFMDIARERPPFTRTITVTKTSSTVPMTASSCIEYVNAIIRQDKPNRCLLRAEMSAADKKIIRNSGVVSEPLQEVTRTAIGYLKGRMLHECVYSACGNKE</sequence>
<dbReference type="GO" id="GO:0008270">
    <property type="term" value="F:zinc ion binding"/>
    <property type="evidence" value="ECO:0007669"/>
    <property type="project" value="UniProtKB-KW"/>
</dbReference>